<keyword evidence="2" id="KW-0560">Oxidoreductase</keyword>
<dbReference type="Pfam" id="PF00171">
    <property type="entry name" value="Aldedh"/>
    <property type="match status" value="1"/>
</dbReference>
<evidence type="ECO:0000259" key="3">
    <source>
        <dbReference type="Pfam" id="PF00171"/>
    </source>
</evidence>
<dbReference type="Proteomes" id="UP000332515">
    <property type="component" value="Unassembled WGS sequence"/>
</dbReference>
<evidence type="ECO:0000313" key="5">
    <source>
        <dbReference type="Proteomes" id="UP000332515"/>
    </source>
</evidence>
<dbReference type="InterPro" id="IPR016160">
    <property type="entry name" value="Ald_DH_CS_CYS"/>
</dbReference>
<evidence type="ECO:0000313" key="4">
    <source>
        <dbReference type="EMBL" id="MQT15013.1"/>
    </source>
</evidence>
<dbReference type="InterPro" id="IPR015590">
    <property type="entry name" value="Aldehyde_DH_dom"/>
</dbReference>
<dbReference type="InterPro" id="IPR016163">
    <property type="entry name" value="Ald_DH_C"/>
</dbReference>
<dbReference type="GO" id="GO:0016620">
    <property type="term" value="F:oxidoreductase activity, acting on the aldehyde or oxo group of donors, NAD or NADP as acceptor"/>
    <property type="evidence" value="ECO:0007669"/>
    <property type="project" value="InterPro"/>
</dbReference>
<name>A0A6A7Y6X5_9HYPH</name>
<dbReference type="AlphaFoldDB" id="A0A6A7Y6X5"/>
<keyword evidence="5" id="KW-1185">Reference proteome</keyword>
<dbReference type="PROSITE" id="PS00070">
    <property type="entry name" value="ALDEHYDE_DEHYDR_CYS"/>
    <property type="match status" value="1"/>
</dbReference>
<dbReference type="SUPFAM" id="SSF53720">
    <property type="entry name" value="ALDH-like"/>
    <property type="match status" value="1"/>
</dbReference>
<dbReference type="Gene3D" id="3.40.309.10">
    <property type="entry name" value="Aldehyde Dehydrogenase, Chain A, domain 2"/>
    <property type="match status" value="1"/>
</dbReference>
<feature type="domain" description="Aldehyde dehydrogenase" evidence="3">
    <location>
        <begin position="20"/>
        <end position="475"/>
    </location>
</feature>
<reference evidence="4 5" key="1">
    <citation type="submission" date="2019-09" db="EMBL/GenBank/DDBJ databases">
        <title>Segnochrobactrum spirostomi gen. nov., sp. nov., isolated from the ciliate Spirostomum cf. yagiui and description of a novel family, Segnochrobactraceae fam. nov. within the order Rhizobiales of the class Alphaproteobacteria.</title>
        <authorList>
            <person name="Akter S."/>
            <person name="Shazib S.U.A."/>
            <person name="Shin M.K."/>
        </authorList>
    </citation>
    <scope>NUCLEOTIDE SEQUENCE [LARGE SCALE GENOMIC DNA]</scope>
    <source>
        <strain evidence="4 5">Sp-1</strain>
    </source>
</reference>
<dbReference type="EMBL" id="VWNA01000003">
    <property type="protein sequence ID" value="MQT15013.1"/>
    <property type="molecule type" value="Genomic_DNA"/>
</dbReference>
<dbReference type="FunFam" id="3.40.605.10:FF:000007">
    <property type="entry name" value="NAD/NADP-dependent betaine aldehyde dehydrogenase"/>
    <property type="match status" value="1"/>
</dbReference>
<dbReference type="PANTHER" id="PTHR11699">
    <property type="entry name" value="ALDEHYDE DEHYDROGENASE-RELATED"/>
    <property type="match status" value="1"/>
</dbReference>
<comment type="caution">
    <text evidence="4">The sequence shown here is derived from an EMBL/GenBank/DDBJ whole genome shotgun (WGS) entry which is preliminary data.</text>
</comment>
<dbReference type="InterPro" id="IPR016161">
    <property type="entry name" value="Ald_DH/histidinol_DH"/>
</dbReference>
<gene>
    <name evidence="4" type="ORF">F0357_20620</name>
</gene>
<evidence type="ECO:0000256" key="2">
    <source>
        <dbReference type="ARBA" id="ARBA00023002"/>
    </source>
</evidence>
<dbReference type="Gene3D" id="3.40.605.10">
    <property type="entry name" value="Aldehyde Dehydrogenase, Chain A, domain 1"/>
    <property type="match status" value="1"/>
</dbReference>
<accession>A0A6A7Y6X5</accession>
<evidence type="ECO:0000256" key="1">
    <source>
        <dbReference type="ARBA" id="ARBA00009986"/>
    </source>
</evidence>
<sequence length="480" mass="49977">MTAQITNLINGRRIAPAGPERYRAINPARLDEALSDYAFSTAADVDAAVAAASGAKRTWRETSAIARGEIVAKAGQILRARAKDLGALMTLEMGKPIGEAIAEVDYAGKVLQFYAAEAQRPTGETLQSGRPNVHYYTTREPIGVVGAITPWNFPFSIACWKLGPALVTGNTVVWKPAPHHPLCSQAIIEALLEAGLPDGVVNLVHGGAEVGGAIVSHPDVAGVSFTGSTAVGQALYRAVSQRLGRAQCEMGGKNALYIHTAADLDKAVTLAVEGAFRSAGQKCTATSRVLVDAAIRDDFTSRLLARVAELKVGDPTDGATFLGPVVDDRQFAKVTGAIAAGIAAGANLAAGGAGRAVENGFFIAPTVFDGVGIADPLARDEIFGPVMALVPVENLEGAIAAVNATDYGLSAGIVTRDLEAAHRFARTVETGVVNVNLPTAGVEMHAPFGGWKGSGLGLPEQGLKILDFYTKWRSVAMQFA</sequence>
<dbReference type="InterPro" id="IPR016162">
    <property type="entry name" value="Ald_DH_N"/>
</dbReference>
<protein>
    <submittedName>
        <fullName evidence="4">Aldehyde dehydrogenase family protein</fullName>
    </submittedName>
</protein>
<comment type="similarity">
    <text evidence="1">Belongs to the aldehyde dehydrogenase family.</text>
</comment>
<dbReference type="RefSeq" id="WP_153489079.1">
    <property type="nucleotide sequence ID" value="NZ_VWNA01000003.1"/>
</dbReference>
<proteinExistence type="inferred from homology"/>
<organism evidence="4 5">
    <name type="scientific">Segnochrobactrum spirostomi</name>
    <dbReference type="NCBI Taxonomy" id="2608987"/>
    <lineage>
        <taxon>Bacteria</taxon>
        <taxon>Pseudomonadati</taxon>
        <taxon>Pseudomonadota</taxon>
        <taxon>Alphaproteobacteria</taxon>
        <taxon>Hyphomicrobiales</taxon>
        <taxon>Segnochrobactraceae</taxon>
        <taxon>Segnochrobactrum</taxon>
    </lineage>
</organism>